<sequence>MSSAEPSTDKKDAPSATATAAAVDSGAATSKGETAKEAQADGPTGSDKDAASPEKSTDAAKADSDAEKADVDMKDAADDGAAPDANSKTAVEDTKAKAARRKSTGAAEKGGKKLNKKQSKARITNLNAAPGDLYLVKLKGFPLARRSVRLLIVLQWLGSQHFSSGAIPEQASEAINDKMRKDLQAAYELAAEGHDLDYYKDLLQQFQEELVAKEEAKKTKKSKAIAADSMDLDVEEDATPAKKSKKRKAEDETATPQRSDSVKKPKIKLLSSAAKSSNGSATPKAAKEQATTKSSKAKAKASKATPEEPKKPELTPEERQERRVAEVKEEDMASMSEFFTRLEKFTDMDASILKATRIHKVPKAILRMESIPKEDEFNFKTRSQKLLDQWNKLLAADPSPADAGSNGVNGAEGKKESKAEPTEAEEAGDKAAEGDKTESEAADKDEATDKKSEEASGDKAKAPVAVEASA</sequence>
<feature type="coiled-coil region" evidence="1">
    <location>
        <begin position="196"/>
        <end position="223"/>
    </location>
</feature>
<organism evidence="3 4">
    <name type="scientific">Parascedosporium putredinis</name>
    <dbReference type="NCBI Taxonomy" id="1442378"/>
    <lineage>
        <taxon>Eukaryota</taxon>
        <taxon>Fungi</taxon>
        <taxon>Dikarya</taxon>
        <taxon>Ascomycota</taxon>
        <taxon>Pezizomycotina</taxon>
        <taxon>Sordariomycetes</taxon>
        <taxon>Hypocreomycetidae</taxon>
        <taxon>Microascales</taxon>
        <taxon>Microascaceae</taxon>
        <taxon>Parascedosporium</taxon>
    </lineage>
</organism>
<dbReference type="OrthoDB" id="62853at2759"/>
<evidence type="ECO:0000313" key="4">
    <source>
        <dbReference type="Proteomes" id="UP000838763"/>
    </source>
</evidence>
<feature type="compositionally biased region" description="Low complexity" evidence="2">
    <location>
        <begin position="268"/>
        <end position="281"/>
    </location>
</feature>
<feature type="region of interest" description="Disordered" evidence="2">
    <location>
        <begin position="231"/>
        <end position="330"/>
    </location>
</feature>
<comment type="caution">
    <text evidence="3">The sequence shown here is derived from an EMBL/GenBank/DDBJ whole genome shotgun (WGS) entry which is preliminary data.</text>
</comment>
<accession>A0A9P1MB63</accession>
<feature type="compositionally biased region" description="Basic and acidic residues" evidence="2">
    <location>
        <begin position="412"/>
        <end position="461"/>
    </location>
</feature>
<dbReference type="Proteomes" id="UP000838763">
    <property type="component" value="Unassembled WGS sequence"/>
</dbReference>
<evidence type="ECO:0008006" key="5">
    <source>
        <dbReference type="Google" id="ProtNLM"/>
    </source>
</evidence>
<evidence type="ECO:0000313" key="3">
    <source>
        <dbReference type="EMBL" id="CAI4216490.1"/>
    </source>
</evidence>
<feature type="region of interest" description="Disordered" evidence="2">
    <location>
        <begin position="396"/>
        <end position="470"/>
    </location>
</feature>
<protein>
    <recommendedName>
        <fullName evidence="5">PWWP domain-containing protein</fullName>
    </recommendedName>
</protein>
<proteinExistence type="predicted"/>
<evidence type="ECO:0000256" key="2">
    <source>
        <dbReference type="SAM" id="MobiDB-lite"/>
    </source>
</evidence>
<feature type="compositionally biased region" description="Basic and acidic residues" evidence="2">
    <location>
        <begin position="46"/>
        <end position="77"/>
    </location>
</feature>
<gene>
    <name evidence="3" type="ORF">PPNO1_LOCUS6143</name>
</gene>
<dbReference type="AlphaFoldDB" id="A0A9P1MB63"/>
<feature type="compositionally biased region" description="Basic and acidic residues" evidence="2">
    <location>
        <begin position="305"/>
        <end position="330"/>
    </location>
</feature>
<evidence type="ECO:0000256" key="1">
    <source>
        <dbReference type="SAM" id="Coils"/>
    </source>
</evidence>
<reference evidence="3" key="1">
    <citation type="submission" date="2022-11" db="EMBL/GenBank/DDBJ databases">
        <authorList>
            <person name="Scott C."/>
            <person name="Bruce N."/>
        </authorList>
    </citation>
    <scope>NUCLEOTIDE SEQUENCE</scope>
</reference>
<keyword evidence="1" id="KW-0175">Coiled coil</keyword>
<name>A0A9P1MB63_9PEZI</name>
<feature type="compositionally biased region" description="Low complexity" evidence="2">
    <location>
        <begin position="14"/>
        <end position="31"/>
    </location>
</feature>
<keyword evidence="4" id="KW-1185">Reference proteome</keyword>
<dbReference type="EMBL" id="CALLCH030000015">
    <property type="protein sequence ID" value="CAI4216490.1"/>
    <property type="molecule type" value="Genomic_DNA"/>
</dbReference>
<feature type="region of interest" description="Disordered" evidence="2">
    <location>
        <begin position="1"/>
        <end position="119"/>
    </location>
</feature>